<dbReference type="InterPro" id="IPR000595">
    <property type="entry name" value="cNMP-bd_dom"/>
</dbReference>
<dbReference type="RefSeq" id="WP_063382341.1">
    <property type="nucleotide sequence ID" value="NZ_AUXX01000042.1"/>
</dbReference>
<gene>
    <name evidence="2" type="ORF">N478_25575</name>
</gene>
<dbReference type="SMART" id="SM00100">
    <property type="entry name" value="cNMP"/>
    <property type="match status" value="1"/>
</dbReference>
<dbReference type="Proteomes" id="UP000076661">
    <property type="component" value="Unassembled WGS sequence"/>
</dbReference>
<evidence type="ECO:0000313" key="2">
    <source>
        <dbReference type="EMBL" id="KZN62185.1"/>
    </source>
</evidence>
<evidence type="ECO:0000259" key="1">
    <source>
        <dbReference type="PROSITE" id="PS50042"/>
    </source>
</evidence>
<organism evidence="2 3">
    <name type="scientific">Pseudoalteromonas luteoviolacea S4060-1</name>
    <dbReference type="NCBI Taxonomy" id="1365257"/>
    <lineage>
        <taxon>Bacteria</taxon>
        <taxon>Pseudomonadati</taxon>
        <taxon>Pseudomonadota</taxon>
        <taxon>Gammaproteobacteria</taxon>
        <taxon>Alteromonadales</taxon>
        <taxon>Pseudoalteromonadaceae</taxon>
        <taxon>Pseudoalteromonas</taxon>
    </lineage>
</organism>
<proteinExistence type="predicted"/>
<dbReference type="InterPro" id="IPR014710">
    <property type="entry name" value="RmlC-like_jellyroll"/>
</dbReference>
<dbReference type="PATRIC" id="fig|1365257.3.peg.4033"/>
<evidence type="ECO:0000313" key="3">
    <source>
        <dbReference type="Proteomes" id="UP000076661"/>
    </source>
</evidence>
<accession>A0A167K642</accession>
<name>A0A167K642_9GAMM</name>
<dbReference type="PROSITE" id="PS50042">
    <property type="entry name" value="CNMP_BINDING_3"/>
    <property type="match status" value="1"/>
</dbReference>
<dbReference type="Gene3D" id="2.60.120.10">
    <property type="entry name" value="Jelly Rolls"/>
    <property type="match status" value="1"/>
</dbReference>
<dbReference type="CDD" id="cd00038">
    <property type="entry name" value="CAP_ED"/>
    <property type="match status" value="1"/>
</dbReference>
<dbReference type="SUPFAM" id="SSF51206">
    <property type="entry name" value="cAMP-binding domain-like"/>
    <property type="match status" value="1"/>
</dbReference>
<dbReference type="EMBL" id="AUXX01000042">
    <property type="protein sequence ID" value="KZN62185.1"/>
    <property type="molecule type" value="Genomic_DNA"/>
</dbReference>
<dbReference type="InterPro" id="IPR018490">
    <property type="entry name" value="cNMP-bd_dom_sf"/>
</dbReference>
<feature type="domain" description="Cyclic nucleotide-binding" evidence="1">
    <location>
        <begin position="1"/>
        <end position="81"/>
    </location>
</feature>
<reference evidence="2 3" key="1">
    <citation type="submission" date="2013-07" db="EMBL/GenBank/DDBJ databases">
        <title>Comparative Genomic and Metabolomic Analysis of Twelve Strains of Pseudoalteromonas luteoviolacea.</title>
        <authorList>
            <person name="Vynne N.G."/>
            <person name="Mansson M."/>
            <person name="Gram L."/>
        </authorList>
    </citation>
    <scope>NUCLEOTIDE SEQUENCE [LARGE SCALE GENOMIC DNA]</scope>
    <source>
        <strain evidence="2 3">S4060-1</strain>
    </source>
</reference>
<sequence>MELQNLITEQGVRCHFEKGAQVFKQGDDCEYIYFVERGLLKAFYVTANGKETIKSFIQQHSIIGSLNAALGHAPCTFSLEALDSSVLIRFPFSQLLEESKRSMSISQEIVQILLGLALKKERREFELLTLSATERFNNLKHADPELVKKLTQNDIAKYLGITAVALSRIKHQG</sequence>
<dbReference type="AlphaFoldDB" id="A0A167K642"/>
<protein>
    <recommendedName>
        <fullName evidence="1">Cyclic nucleotide-binding domain-containing protein</fullName>
    </recommendedName>
</protein>
<dbReference type="Pfam" id="PF00027">
    <property type="entry name" value="cNMP_binding"/>
    <property type="match status" value="1"/>
</dbReference>
<comment type="caution">
    <text evidence="2">The sequence shown here is derived from an EMBL/GenBank/DDBJ whole genome shotgun (WGS) entry which is preliminary data.</text>
</comment>